<dbReference type="PANTHER" id="PTHR34964:SF1">
    <property type="entry name" value="MEMBRANE LIPOPROTEIN"/>
    <property type="match status" value="1"/>
</dbReference>
<reference evidence="3" key="1">
    <citation type="journal article" date="2022" name="Cell">
        <title>Repeat-based holocentromeres influence genome architecture and karyotype evolution.</title>
        <authorList>
            <person name="Hofstatter P.G."/>
            <person name="Thangavel G."/>
            <person name="Lux T."/>
            <person name="Neumann P."/>
            <person name="Vondrak T."/>
            <person name="Novak P."/>
            <person name="Zhang M."/>
            <person name="Costa L."/>
            <person name="Castellani M."/>
            <person name="Scott A."/>
            <person name="Toegelov H."/>
            <person name="Fuchs J."/>
            <person name="Mata-Sucre Y."/>
            <person name="Dias Y."/>
            <person name="Vanzela A.L.L."/>
            <person name="Huettel B."/>
            <person name="Almeida C.C.S."/>
            <person name="Simkova H."/>
            <person name="Souza G."/>
            <person name="Pedrosa-Harand A."/>
            <person name="Macas J."/>
            <person name="Mayer K.F.X."/>
            <person name="Houben A."/>
            <person name="Marques A."/>
        </authorList>
    </citation>
    <scope>NUCLEOTIDE SEQUENCE</scope>
    <source>
        <strain evidence="3">RhyBre1mFocal</strain>
    </source>
</reference>
<dbReference type="AlphaFoldDB" id="A0A9Q0HGR1"/>
<dbReference type="Proteomes" id="UP001151287">
    <property type="component" value="Unassembled WGS sequence"/>
</dbReference>
<name>A0A9Q0HGR1_9POAL</name>
<evidence type="ECO:0000256" key="1">
    <source>
        <dbReference type="SAM" id="MobiDB-lite"/>
    </source>
</evidence>
<organism evidence="3 4">
    <name type="scientific">Rhynchospora breviuscula</name>
    <dbReference type="NCBI Taxonomy" id="2022672"/>
    <lineage>
        <taxon>Eukaryota</taxon>
        <taxon>Viridiplantae</taxon>
        <taxon>Streptophyta</taxon>
        <taxon>Embryophyta</taxon>
        <taxon>Tracheophyta</taxon>
        <taxon>Spermatophyta</taxon>
        <taxon>Magnoliopsida</taxon>
        <taxon>Liliopsida</taxon>
        <taxon>Poales</taxon>
        <taxon>Cyperaceae</taxon>
        <taxon>Cyperoideae</taxon>
        <taxon>Rhynchosporeae</taxon>
        <taxon>Rhynchospora</taxon>
    </lineage>
</organism>
<gene>
    <name evidence="3" type="ORF">LUZ63_017265</name>
</gene>
<comment type="caution">
    <text evidence="3">The sequence shown here is derived from an EMBL/GenBank/DDBJ whole genome shotgun (WGS) entry which is preliminary data.</text>
</comment>
<feature type="compositionally biased region" description="Basic and acidic residues" evidence="1">
    <location>
        <begin position="1"/>
        <end position="10"/>
    </location>
</feature>
<evidence type="ECO:0000313" key="3">
    <source>
        <dbReference type="EMBL" id="KAJ1685875.1"/>
    </source>
</evidence>
<keyword evidence="2" id="KW-0812">Transmembrane</keyword>
<keyword evidence="2" id="KW-0472">Membrane</keyword>
<dbReference type="OrthoDB" id="784693at2759"/>
<evidence type="ECO:0000313" key="4">
    <source>
        <dbReference type="Proteomes" id="UP001151287"/>
    </source>
</evidence>
<feature type="region of interest" description="Disordered" evidence="1">
    <location>
        <begin position="131"/>
        <end position="196"/>
    </location>
</feature>
<dbReference type="EMBL" id="JAMQYH010000005">
    <property type="protein sequence ID" value="KAJ1685875.1"/>
    <property type="molecule type" value="Genomic_DNA"/>
</dbReference>
<protein>
    <submittedName>
        <fullName evidence="3">Uncharacterized protein</fullName>
    </submittedName>
</protein>
<sequence length="196" mass="20676">MNKGQPDRRNSSRMSQQGSEGGPNNGQACVCVISCLLFLLLLSGGVFLVMFISLPSSSVPSWLLPAGMALVASPWIFWIFTCLYRCIALRIAYTNRVRAEERPSSQRQVTRQATAVVATDAPLPQIVEEEAVDSPGDARKVRFGNATVLGNNGDGGDEETGGESHTGPTGRVEGDGGGSSTASRESEAPLALSMSS</sequence>
<accession>A0A9Q0HGR1</accession>
<feature type="transmembrane region" description="Helical" evidence="2">
    <location>
        <begin position="28"/>
        <end position="55"/>
    </location>
</feature>
<feature type="transmembrane region" description="Helical" evidence="2">
    <location>
        <begin position="75"/>
        <end position="93"/>
    </location>
</feature>
<dbReference type="PANTHER" id="PTHR34964">
    <property type="entry name" value="MEMBRANE LIPOPROTEIN-RELATED"/>
    <property type="match status" value="1"/>
</dbReference>
<keyword evidence="4" id="KW-1185">Reference proteome</keyword>
<keyword evidence="2" id="KW-1133">Transmembrane helix</keyword>
<evidence type="ECO:0000256" key="2">
    <source>
        <dbReference type="SAM" id="Phobius"/>
    </source>
</evidence>
<proteinExistence type="predicted"/>
<feature type="region of interest" description="Disordered" evidence="1">
    <location>
        <begin position="1"/>
        <end position="24"/>
    </location>
</feature>